<evidence type="ECO:0000256" key="11">
    <source>
        <dbReference type="PROSITE-ProRule" id="PRU00169"/>
    </source>
</evidence>
<dbReference type="GO" id="GO:0000155">
    <property type="term" value="F:phosphorelay sensor kinase activity"/>
    <property type="evidence" value="ECO:0007669"/>
    <property type="project" value="InterPro"/>
</dbReference>
<evidence type="ECO:0000256" key="5">
    <source>
        <dbReference type="ARBA" id="ARBA00022741"/>
    </source>
</evidence>
<dbReference type="SUPFAM" id="SSF52172">
    <property type="entry name" value="CheY-like"/>
    <property type="match status" value="2"/>
</dbReference>
<feature type="domain" description="Response regulatory" evidence="13">
    <location>
        <begin position="770"/>
        <end position="889"/>
    </location>
</feature>
<dbReference type="SMART" id="SM00065">
    <property type="entry name" value="GAF"/>
    <property type="match status" value="3"/>
</dbReference>
<dbReference type="RefSeq" id="WP_109669575.1">
    <property type="nucleotide sequence ID" value="NZ_QGGW01000008.1"/>
</dbReference>
<dbReference type="Gene3D" id="3.30.450.40">
    <property type="match status" value="3"/>
</dbReference>
<comment type="caution">
    <text evidence="14">The sequence shown here is derived from an EMBL/GenBank/DDBJ whole genome shotgun (WGS) entry which is preliminary data.</text>
</comment>
<dbReference type="CDD" id="cd17546">
    <property type="entry name" value="REC_hyHK_CKI1_RcsC-like"/>
    <property type="match status" value="1"/>
</dbReference>
<proteinExistence type="predicted"/>
<dbReference type="Pfam" id="PF00512">
    <property type="entry name" value="HisKA"/>
    <property type="match status" value="1"/>
</dbReference>
<evidence type="ECO:0000259" key="13">
    <source>
        <dbReference type="PROSITE" id="PS50110"/>
    </source>
</evidence>
<dbReference type="SMART" id="SM00388">
    <property type="entry name" value="HisKA"/>
    <property type="match status" value="1"/>
</dbReference>
<gene>
    <name evidence="14" type="ORF">C7455_1085</name>
</gene>
<dbReference type="InterPro" id="IPR029016">
    <property type="entry name" value="GAF-like_dom_sf"/>
</dbReference>
<dbReference type="PRINTS" id="PR00344">
    <property type="entry name" value="BCTRLSENSOR"/>
</dbReference>
<comment type="subunit">
    <text evidence="9">At low DSF concentrations, interacts with RpfF.</text>
</comment>
<reference evidence="14 15" key="1">
    <citation type="submission" date="2018-05" db="EMBL/GenBank/DDBJ databases">
        <title>Genomic Encyclopedia of Type Strains, Phase IV (KMG-IV): sequencing the most valuable type-strain genomes for metagenomic binning, comparative biology and taxonomic classification.</title>
        <authorList>
            <person name="Goeker M."/>
        </authorList>
    </citation>
    <scope>NUCLEOTIDE SEQUENCE [LARGE SCALE GENOMIC DNA]</scope>
    <source>
        <strain evidence="14 15">DSM 16097</strain>
    </source>
</reference>
<evidence type="ECO:0000256" key="9">
    <source>
        <dbReference type="ARBA" id="ARBA00064003"/>
    </source>
</evidence>
<dbReference type="Gene3D" id="1.10.287.130">
    <property type="match status" value="1"/>
</dbReference>
<dbReference type="Pfam" id="PF13185">
    <property type="entry name" value="GAF_2"/>
    <property type="match status" value="2"/>
</dbReference>
<evidence type="ECO:0000256" key="8">
    <source>
        <dbReference type="ARBA" id="ARBA00023012"/>
    </source>
</evidence>
<dbReference type="AlphaFoldDB" id="A0A316GEX9"/>
<evidence type="ECO:0000256" key="1">
    <source>
        <dbReference type="ARBA" id="ARBA00000085"/>
    </source>
</evidence>
<feature type="domain" description="Histidine kinase" evidence="12">
    <location>
        <begin position="526"/>
        <end position="752"/>
    </location>
</feature>
<keyword evidence="6 14" id="KW-0418">Kinase</keyword>
<dbReference type="InterPro" id="IPR003018">
    <property type="entry name" value="GAF"/>
</dbReference>
<dbReference type="InterPro" id="IPR036890">
    <property type="entry name" value="HATPase_C_sf"/>
</dbReference>
<dbReference type="Pfam" id="PF00072">
    <property type="entry name" value="Response_reg"/>
    <property type="match status" value="2"/>
</dbReference>
<dbReference type="Proteomes" id="UP000245708">
    <property type="component" value="Unassembled WGS sequence"/>
</dbReference>
<protein>
    <recommendedName>
        <fullName evidence="10">Sensory/regulatory protein RpfC</fullName>
        <ecNumber evidence="2">2.7.13.3</ecNumber>
    </recommendedName>
</protein>
<evidence type="ECO:0000313" key="15">
    <source>
        <dbReference type="Proteomes" id="UP000245708"/>
    </source>
</evidence>
<keyword evidence="5" id="KW-0547">Nucleotide-binding</keyword>
<keyword evidence="4" id="KW-0808">Transferase</keyword>
<sequence>MNTPTPQNDERPAQLPARFAPVTEAARRLLPDCWLFVDLVEGGRLRPLPPLGGPEGAEVTRAATVPIAERTNEAGAELPFGTADAPGLGGICLPIGSGDEHLGVLTVARHAAAAMDPAETDAARLVAALAAEGIRSTRLAETVSAQRSEIEFLSEIQGVLTAGLDLDGVYRAMGDRVRHTLRADATEILMLDPETRMIHVHYSFFKTRYMTVDPFPLGLGMTSQVLTTGQPVLLNTKEEQAGISYLLFEEDVTESYLGVPILVDGKAIGVVSVQSYRPYAISDVDVRLLQALCGSLGVMIRSARLFDETQRLLRLTESRNAELAYMADIQSALASGLSLAQISEVVGDKINEIFDAHVLDIGLYDEASDAFRFPYTIERGIRYPDEPYPRVGFRAHVLATGSPLLIGSDVEAAGVAYGNPPVRQGEPAKSLVFVPLTRDGQTRGVISIQNLDRENAFDEDDVRLLSSIAAAMSVALERTRLVEETERLLAVTASDLARMRELESSLVVAKDAAESANEAKSTFLATMSHEIRTPLNGIIGMSRLMLETELTPEQRDFCGTIDEAAETLLRIINDILDFSKVEAGKLELDPTPTDLRQCIEGSLDLIASRAAEKGLDLAYVIDPALPVAILVDPTRLSQILLNLLNNAVKFTDAGEVVLTVEGAKVAGSHVAAPLWDLQISVRDTGPGIPADRMDRLFKSFSQVDASTTRRYGGTGLGLAISRRLVELMGGAIRVESEAGKGSVFAFTLRAAEVAAPAAPTPTGSLPAGARLLLVDDSATNRLILHRNAQSWGATALDAATPSEAIALLADGPAPTAAILDMRMPGMTGLELADALRAMPGGRDMPILLYSSVALLSPEERMRLERLERAELLVKPIKPRQLLAALVRLVEGEAAKALPRAPAQTPLEASFALRFPLRILLVDDNAMNRKVGSRVLARLGYDIDLRENGLEAVAACAAKPYDLVLMDIEMPELDGITATQRIRADLQSGRPWIVALTANAMAGDRERYLAAGMDDYVSKPLRVEDLMSAVERAAIAPGVSR</sequence>
<dbReference type="InterPro" id="IPR011006">
    <property type="entry name" value="CheY-like_superfamily"/>
</dbReference>
<dbReference type="CDD" id="cd16922">
    <property type="entry name" value="HATPase_EvgS-ArcB-TorS-like"/>
    <property type="match status" value="1"/>
</dbReference>
<evidence type="ECO:0000256" key="3">
    <source>
        <dbReference type="ARBA" id="ARBA00022553"/>
    </source>
</evidence>
<dbReference type="Gene3D" id="3.30.565.10">
    <property type="entry name" value="Histidine kinase-like ATPase, C-terminal domain"/>
    <property type="match status" value="1"/>
</dbReference>
<evidence type="ECO:0000256" key="4">
    <source>
        <dbReference type="ARBA" id="ARBA00022679"/>
    </source>
</evidence>
<dbReference type="CDD" id="cd00082">
    <property type="entry name" value="HisKA"/>
    <property type="match status" value="1"/>
</dbReference>
<dbReference type="PROSITE" id="PS50110">
    <property type="entry name" value="RESPONSE_REGULATORY"/>
    <property type="match status" value="2"/>
</dbReference>
<dbReference type="Pfam" id="PF02518">
    <property type="entry name" value="HATPase_c"/>
    <property type="match status" value="1"/>
</dbReference>
<evidence type="ECO:0000256" key="6">
    <source>
        <dbReference type="ARBA" id="ARBA00022777"/>
    </source>
</evidence>
<dbReference type="SUPFAM" id="SSF55874">
    <property type="entry name" value="ATPase domain of HSP90 chaperone/DNA topoisomerase II/histidine kinase"/>
    <property type="match status" value="1"/>
</dbReference>
<keyword evidence="7" id="KW-0067">ATP-binding</keyword>
<dbReference type="FunFam" id="1.10.287.130:FF:000002">
    <property type="entry name" value="Two-component osmosensing histidine kinase"/>
    <property type="match status" value="1"/>
</dbReference>
<dbReference type="InterPro" id="IPR001789">
    <property type="entry name" value="Sig_transdc_resp-reg_receiver"/>
</dbReference>
<dbReference type="OrthoDB" id="9801651at2"/>
<dbReference type="SMART" id="SM00387">
    <property type="entry name" value="HATPase_c"/>
    <property type="match status" value="1"/>
</dbReference>
<keyword evidence="8" id="KW-0902">Two-component regulatory system</keyword>
<dbReference type="EMBL" id="QGGW01000008">
    <property type="protein sequence ID" value="PWK59242.1"/>
    <property type="molecule type" value="Genomic_DNA"/>
</dbReference>
<feature type="modified residue" description="4-aspartylphosphate" evidence="11">
    <location>
        <position position="820"/>
    </location>
</feature>
<organism evidence="14 15">
    <name type="scientific">Roseicyclus mahoneyensis</name>
    <dbReference type="NCBI Taxonomy" id="164332"/>
    <lineage>
        <taxon>Bacteria</taxon>
        <taxon>Pseudomonadati</taxon>
        <taxon>Pseudomonadota</taxon>
        <taxon>Alphaproteobacteria</taxon>
        <taxon>Rhodobacterales</taxon>
        <taxon>Roseobacteraceae</taxon>
        <taxon>Roseicyclus</taxon>
    </lineage>
</organism>
<dbReference type="EC" id="2.7.13.3" evidence="2"/>
<dbReference type="Gene3D" id="3.40.50.2300">
    <property type="match status" value="2"/>
</dbReference>
<keyword evidence="3 11" id="KW-0597">Phosphoprotein</keyword>
<evidence type="ECO:0000256" key="2">
    <source>
        <dbReference type="ARBA" id="ARBA00012438"/>
    </source>
</evidence>
<dbReference type="InterPro" id="IPR005467">
    <property type="entry name" value="His_kinase_dom"/>
</dbReference>
<dbReference type="GO" id="GO:0005524">
    <property type="term" value="F:ATP binding"/>
    <property type="evidence" value="ECO:0007669"/>
    <property type="project" value="UniProtKB-KW"/>
</dbReference>
<dbReference type="SUPFAM" id="SSF47384">
    <property type="entry name" value="Homodimeric domain of signal transducing histidine kinase"/>
    <property type="match status" value="1"/>
</dbReference>
<dbReference type="SUPFAM" id="SSF55781">
    <property type="entry name" value="GAF domain-like"/>
    <property type="match status" value="3"/>
</dbReference>
<feature type="modified residue" description="4-aspartylphosphate" evidence="11">
    <location>
        <position position="966"/>
    </location>
</feature>
<dbReference type="InterPro" id="IPR003594">
    <property type="entry name" value="HATPase_dom"/>
</dbReference>
<accession>A0A316GEX9</accession>
<keyword evidence="15" id="KW-1185">Reference proteome</keyword>
<dbReference type="InterPro" id="IPR036097">
    <property type="entry name" value="HisK_dim/P_sf"/>
</dbReference>
<evidence type="ECO:0000256" key="10">
    <source>
        <dbReference type="ARBA" id="ARBA00068150"/>
    </source>
</evidence>
<feature type="domain" description="Response regulatory" evidence="13">
    <location>
        <begin position="917"/>
        <end position="1033"/>
    </location>
</feature>
<comment type="catalytic activity">
    <reaction evidence="1">
        <text>ATP + protein L-histidine = ADP + protein N-phospho-L-histidine.</text>
        <dbReference type="EC" id="2.7.13.3"/>
    </reaction>
</comment>
<evidence type="ECO:0000259" key="12">
    <source>
        <dbReference type="PROSITE" id="PS50109"/>
    </source>
</evidence>
<dbReference type="InterPro" id="IPR004358">
    <property type="entry name" value="Sig_transdc_His_kin-like_C"/>
</dbReference>
<dbReference type="FunFam" id="3.30.565.10:FF:000010">
    <property type="entry name" value="Sensor histidine kinase RcsC"/>
    <property type="match status" value="1"/>
</dbReference>
<dbReference type="PANTHER" id="PTHR45339:SF1">
    <property type="entry name" value="HYBRID SIGNAL TRANSDUCTION HISTIDINE KINASE J"/>
    <property type="match status" value="1"/>
</dbReference>
<evidence type="ECO:0000313" key="14">
    <source>
        <dbReference type="EMBL" id="PWK59242.1"/>
    </source>
</evidence>
<dbReference type="SMART" id="SM00448">
    <property type="entry name" value="REC"/>
    <property type="match status" value="2"/>
</dbReference>
<dbReference type="PANTHER" id="PTHR45339">
    <property type="entry name" value="HYBRID SIGNAL TRANSDUCTION HISTIDINE KINASE J"/>
    <property type="match status" value="1"/>
</dbReference>
<evidence type="ECO:0000256" key="7">
    <source>
        <dbReference type="ARBA" id="ARBA00022840"/>
    </source>
</evidence>
<dbReference type="PROSITE" id="PS50109">
    <property type="entry name" value="HIS_KIN"/>
    <property type="match status" value="1"/>
</dbReference>
<name>A0A316GEX9_9RHOB</name>
<dbReference type="InterPro" id="IPR003661">
    <property type="entry name" value="HisK_dim/P_dom"/>
</dbReference>